<protein>
    <submittedName>
        <fullName evidence="2">Uncharacterized protein</fullName>
    </submittedName>
</protein>
<evidence type="ECO:0000256" key="1">
    <source>
        <dbReference type="SAM" id="MobiDB-lite"/>
    </source>
</evidence>
<dbReference type="EMBL" id="KQ964252">
    <property type="protein sequence ID" value="KXJ90517.1"/>
    <property type="molecule type" value="Genomic_DNA"/>
</dbReference>
<feature type="compositionally biased region" description="Low complexity" evidence="1">
    <location>
        <begin position="104"/>
        <end position="115"/>
    </location>
</feature>
<proteinExistence type="predicted"/>
<organism evidence="2 3">
    <name type="scientific">Microdochium bolleyi</name>
    <dbReference type="NCBI Taxonomy" id="196109"/>
    <lineage>
        <taxon>Eukaryota</taxon>
        <taxon>Fungi</taxon>
        <taxon>Dikarya</taxon>
        <taxon>Ascomycota</taxon>
        <taxon>Pezizomycotina</taxon>
        <taxon>Sordariomycetes</taxon>
        <taxon>Xylariomycetidae</taxon>
        <taxon>Xylariales</taxon>
        <taxon>Microdochiaceae</taxon>
        <taxon>Microdochium</taxon>
    </lineage>
</organism>
<dbReference type="AlphaFoldDB" id="A0A136IZY5"/>
<name>A0A136IZY5_9PEZI</name>
<keyword evidence="3" id="KW-1185">Reference proteome</keyword>
<dbReference type="InParanoid" id="A0A136IZY5"/>
<reference evidence="3" key="1">
    <citation type="submission" date="2016-02" db="EMBL/GenBank/DDBJ databases">
        <title>Draft genome sequence of Microdochium bolleyi, a fungal endophyte of beachgrass.</title>
        <authorList>
            <consortium name="DOE Joint Genome Institute"/>
            <person name="David A.S."/>
            <person name="May G."/>
            <person name="Haridas S."/>
            <person name="Lim J."/>
            <person name="Wang M."/>
            <person name="Labutti K."/>
            <person name="Lipzen A."/>
            <person name="Barry K."/>
            <person name="Grigoriev I.V."/>
        </authorList>
    </citation>
    <scope>NUCLEOTIDE SEQUENCE [LARGE SCALE GENOMIC DNA]</scope>
    <source>
        <strain evidence="3">J235TASD1</strain>
    </source>
</reference>
<gene>
    <name evidence="2" type="ORF">Micbo1qcDRAFT_205351</name>
</gene>
<dbReference type="OrthoDB" id="3862662at2759"/>
<dbReference type="Proteomes" id="UP000070501">
    <property type="component" value="Unassembled WGS sequence"/>
</dbReference>
<evidence type="ECO:0000313" key="3">
    <source>
        <dbReference type="Proteomes" id="UP000070501"/>
    </source>
</evidence>
<feature type="compositionally biased region" description="Low complexity" evidence="1">
    <location>
        <begin position="187"/>
        <end position="200"/>
    </location>
</feature>
<feature type="region of interest" description="Disordered" evidence="1">
    <location>
        <begin position="187"/>
        <end position="219"/>
    </location>
</feature>
<sequence length="219" mass="23198">MDVITKSKDGALELIKQTLPRGLPAGYLSSLEQRLVDTENALYFALAEILQGVPELGDYRSAAAQVARPTQSQSKADAIQAWSQWPLNSRQQACEWFAAKHGQAGSAASPSAGPQNPVGRPIASPAARGTISASAAPADAAALQWDDHDQVMSAHEDGAEMEQPGDTPWAWTTPPQQVAVIPPIQNLVATPSSSSPSPSSGNMGSKARSLAQERKRIYF</sequence>
<feature type="region of interest" description="Disordered" evidence="1">
    <location>
        <begin position="104"/>
        <end position="139"/>
    </location>
</feature>
<evidence type="ECO:0000313" key="2">
    <source>
        <dbReference type="EMBL" id="KXJ90517.1"/>
    </source>
</evidence>
<accession>A0A136IZY5</accession>